<sequence>MSWDPEFGRFETSISRMFDDFFKDLNVAKRTGGPATRSQYTLYNWSPLLDVHETKKEFVVNAELPGIKKDKVSVDIKDNNLVISGENKKDEKYKEAATHIHERPYGNFSRTVALPPNVKTNEISAKLEDGILEVVIPKAEASSGQKIDIQ</sequence>
<feature type="domain" description="SHSP" evidence="4">
    <location>
        <begin position="39"/>
        <end position="150"/>
    </location>
</feature>
<dbReference type="Proteomes" id="UP000789706">
    <property type="component" value="Unassembled WGS sequence"/>
</dbReference>
<protein>
    <submittedName>
        <fullName evidence="5">5064_t:CDS:1</fullName>
    </submittedName>
</protein>
<organism evidence="5 6">
    <name type="scientific">Diversispora eburnea</name>
    <dbReference type="NCBI Taxonomy" id="1213867"/>
    <lineage>
        <taxon>Eukaryota</taxon>
        <taxon>Fungi</taxon>
        <taxon>Fungi incertae sedis</taxon>
        <taxon>Mucoromycota</taxon>
        <taxon>Glomeromycotina</taxon>
        <taxon>Glomeromycetes</taxon>
        <taxon>Diversisporales</taxon>
        <taxon>Diversisporaceae</taxon>
        <taxon>Diversispora</taxon>
    </lineage>
</organism>
<dbReference type="CDD" id="cd06464">
    <property type="entry name" value="ACD_sHsps-like"/>
    <property type="match status" value="1"/>
</dbReference>
<evidence type="ECO:0000256" key="1">
    <source>
        <dbReference type="ARBA" id="ARBA00023016"/>
    </source>
</evidence>
<gene>
    <name evidence="5" type="ORF">DEBURN_LOCUS5725</name>
</gene>
<accession>A0A9N9AAY1</accession>
<comment type="caution">
    <text evidence="5">The sequence shown here is derived from an EMBL/GenBank/DDBJ whole genome shotgun (WGS) entry which is preliminary data.</text>
</comment>
<keyword evidence="6" id="KW-1185">Reference proteome</keyword>
<proteinExistence type="inferred from homology"/>
<dbReference type="EMBL" id="CAJVPK010000527">
    <property type="protein sequence ID" value="CAG8522318.1"/>
    <property type="molecule type" value="Genomic_DNA"/>
</dbReference>
<dbReference type="InterPro" id="IPR008978">
    <property type="entry name" value="HSP20-like_chaperone"/>
</dbReference>
<evidence type="ECO:0000313" key="5">
    <source>
        <dbReference type="EMBL" id="CAG8522318.1"/>
    </source>
</evidence>
<comment type="similarity">
    <text evidence="2 3">Belongs to the small heat shock protein (HSP20) family.</text>
</comment>
<dbReference type="SUPFAM" id="SSF49764">
    <property type="entry name" value="HSP20-like chaperones"/>
    <property type="match status" value="1"/>
</dbReference>
<dbReference type="InterPro" id="IPR002068">
    <property type="entry name" value="A-crystallin/Hsp20_dom"/>
</dbReference>
<name>A0A9N9AAY1_9GLOM</name>
<dbReference type="AlphaFoldDB" id="A0A9N9AAY1"/>
<reference evidence="5" key="1">
    <citation type="submission" date="2021-06" db="EMBL/GenBank/DDBJ databases">
        <authorList>
            <person name="Kallberg Y."/>
            <person name="Tangrot J."/>
            <person name="Rosling A."/>
        </authorList>
    </citation>
    <scope>NUCLEOTIDE SEQUENCE</scope>
    <source>
        <strain evidence="5">AZ414A</strain>
    </source>
</reference>
<dbReference type="Pfam" id="PF00011">
    <property type="entry name" value="HSP20"/>
    <property type="match status" value="1"/>
</dbReference>
<evidence type="ECO:0000259" key="4">
    <source>
        <dbReference type="PROSITE" id="PS01031"/>
    </source>
</evidence>
<keyword evidence="1" id="KW-0346">Stress response</keyword>
<evidence type="ECO:0000313" key="6">
    <source>
        <dbReference type="Proteomes" id="UP000789706"/>
    </source>
</evidence>
<dbReference type="InterPro" id="IPR031107">
    <property type="entry name" value="Small_HSP"/>
</dbReference>
<dbReference type="Gene3D" id="2.60.40.790">
    <property type="match status" value="1"/>
</dbReference>
<evidence type="ECO:0000256" key="3">
    <source>
        <dbReference type="RuleBase" id="RU003616"/>
    </source>
</evidence>
<evidence type="ECO:0000256" key="2">
    <source>
        <dbReference type="PROSITE-ProRule" id="PRU00285"/>
    </source>
</evidence>
<dbReference type="PANTHER" id="PTHR11527">
    <property type="entry name" value="HEAT-SHOCK PROTEIN 20 FAMILY MEMBER"/>
    <property type="match status" value="1"/>
</dbReference>
<dbReference type="PROSITE" id="PS01031">
    <property type="entry name" value="SHSP"/>
    <property type="match status" value="1"/>
</dbReference>
<dbReference type="OrthoDB" id="1431247at2759"/>